<gene>
    <name evidence="4" type="ORF">AB6724_20910</name>
</gene>
<organism evidence="4 5">
    <name type="scientific">Comamonas guangdongensis</name>
    <dbReference type="NCBI Taxonomy" id="510515"/>
    <lineage>
        <taxon>Bacteria</taxon>
        <taxon>Pseudomonadati</taxon>
        <taxon>Pseudomonadota</taxon>
        <taxon>Betaproteobacteria</taxon>
        <taxon>Burkholderiales</taxon>
        <taxon>Comamonadaceae</taxon>
        <taxon>Comamonas</taxon>
    </lineage>
</organism>
<dbReference type="SUPFAM" id="SSF55729">
    <property type="entry name" value="Acyl-CoA N-acyltransferases (Nat)"/>
    <property type="match status" value="1"/>
</dbReference>
<dbReference type="Proteomes" id="UP001561046">
    <property type="component" value="Unassembled WGS sequence"/>
</dbReference>
<feature type="domain" description="N-acetyltransferase" evidence="3">
    <location>
        <begin position="3"/>
        <end position="143"/>
    </location>
</feature>
<protein>
    <submittedName>
        <fullName evidence="4">N-acetyltransferase family protein</fullName>
    </submittedName>
</protein>
<proteinExistence type="predicted"/>
<dbReference type="Gene3D" id="3.40.630.30">
    <property type="match status" value="1"/>
</dbReference>
<reference evidence="4 5" key="1">
    <citation type="journal article" date="2013" name="Int. J. Syst. Evol. Microbiol.">
        <title>Comamonas guangdongensis sp. nov., isolated from subterranean forest sediment, and emended description of the genus Comamonas.</title>
        <authorList>
            <person name="Zhang J."/>
            <person name="Wang Y."/>
            <person name="Zhou S."/>
            <person name="Wu C."/>
            <person name="He J."/>
            <person name="Li F."/>
        </authorList>
    </citation>
    <scope>NUCLEOTIDE SEQUENCE [LARGE SCALE GENOMIC DNA]</scope>
    <source>
        <strain evidence="4 5">CCTCC AB2011133</strain>
    </source>
</reference>
<evidence type="ECO:0000256" key="2">
    <source>
        <dbReference type="ARBA" id="ARBA00023315"/>
    </source>
</evidence>
<evidence type="ECO:0000313" key="4">
    <source>
        <dbReference type="EMBL" id="MEX8195298.1"/>
    </source>
</evidence>
<evidence type="ECO:0000256" key="1">
    <source>
        <dbReference type="ARBA" id="ARBA00022679"/>
    </source>
</evidence>
<comment type="caution">
    <text evidence="4">The sequence shown here is derived from an EMBL/GenBank/DDBJ whole genome shotgun (WGS) entry which is preliminary data.</text>
</comment>
<dbReference type="InterPro" id="IPR000182">
    <property type="entry name" value="GNAT_dom"/>
</dbReference>
<dbReference type="InterPro" id="IPR050832">
    <property type="entry name" value="Bact_Acetyltransf"/>
</dbReference>
<dbReference type="PANTHER" id="PTHR43877">
    <property type="entry name" value="AMINOALKYLPHOSPHONATE N-ACETYLTRANSFERASE-RELATED-RELATED"/>
    <property type="match status" value="1"/>
</dbReference>
<sequence length="156" mass="17565">MRVIVREFIEADREALRKLFVASRDAAFSWAAVGTHKLEDFDASTAGERILVAEHSCHPIGFASVWQDDSFLHNLFVHPRHQGLGVGRMLLAGCDRYFLSVPTLKCLKANERAKRFYQSQGWRIRSEADGPEGSYVLMERVSPGDSFKPKLLRGSA</sequence>
<evidence type="ECO:0000313" key="5">
    <source>
        <dbReference type="Proteomes" id="UP001561046"/>
    </source>
</evidence>
<evidence type="ECO:0000259" key="3">
    <source>
        <dbReference type="PROSITE" id="PS51186"/>
    </source>
</evidence>
<dbReference type="PROSITE" id="PS51186">
    <property type="entry name" value="GNAT"/>
    <property type="match status" value="1"/>
</dbReference>
<dbReference type="CDD" id="cd04301">
    <property type="entry name" value="NAT_SF"/>
    <property type="match status" value="1"/>
</dbReference>
<accession>A0ABV4A0H1</accession>
<keyword evidence="5" id="KW-1185">Reference proteome</keyword>
<keyword evidence="2" id="KW-0012">Acyltransferase</keyword>
<dbReference type="InterPro" id="IPR016181">
    <property type="entry name" value="Acyl_CoA_acyltransferase"/>
</dbReference>
<dbReference type="Pfam" id="PF13508">
    <property type="entry name" value="Acetyltransf_7"/>
    <property type="match status" value="1"/>
</dbReference>
<dbReference type="RefSeq" id="WP_369340473.1">
    <property type="nucleotide sequence ID" value="NZ_JBFYGN010000040.1"/>
</dbReference>
<keyword evidence="1" id="KW-0808">Transferase</keyword>
<dbReference type="EMBL" id="JBFYGN010000040">
    <property type="protein sequence ID" value="MEX8195298.1"/>
    <property type="molecule type" value="Genomic_DNA"/>
</dbReference>
<name>A0ABV4A0H1_9BURK</name>